<name>A0A2Z4PMC8_9GAMM</name>
<protein>
    <submittedName>
        <fullName evidence="2">Phytanoyl-CoA dioxygenase</fullName>
    </submittedName>
</protein>
<dbReference type="PANTHER" id="PTHR20883">
    <property type="entry name" value="PHYTANOYL-COA DIOXYGENASE DOMAIN CONTAINING 1"/>
    <property type="match status" value="1"/>
</dbReference>
<sequence length="309" mass="35562">MKLFSTFTPSEIELLPTDEDIKLYQQNGWYISKKIFTDEELDQLIVESKRYYSGVRDQPLPMMPKSIAYWTPDDGNVARNNDYIHYESNVFREILTKPLLGAISARLAQTDEVRIWNSALITKPAIGNFEAKGMFRPIVPWHKDAHYWSTCSSNKLLTAFINFYDCDEDGGALHMIDGSSNWVEEQSNDSVTKHFGNRSLSELQAMIEKVAQFNGDTVRKVPMITRRGQVSFHSCHTFHGSGPNNSNQDRVSISLHMQDKENDYKNFTLSNGEKLIYNNDYFVRKTINGNPDYSDENFCPIIWREGVNV</sequence>
<dbReference type="OrthoDB" id="9814777at2"/>
<dbReference type="GO" id="GO:0005506">
    <property type="term" value="F:iron ion binding"/>
    <property type="evidence" value="ECO:0007669"/>
    <property type="project" value="UniProtKB-ARBA"/>
</dbReference>
<evidence type="ECO:0000256" key="1">
    <source>
        <dbReference type="ARBA" id="ARBA00001954"/>
    </source>
</evidence>
<dbReference type="Gene3D" id="2.60.120.620">
    <property type="entry name" value="q2cbj1_9rhob like domain"/>
    <property type="match status" value="1"/>
</dbReference>
<evidence type="ECO:0000313" key="2">
    <source>
        <dbReference type="EMBL" id="AWX98602.1"/>
    </source>
</evidence>
<dbReference type="AlphaFoldDB" id="A0A2Z4PMC8"/>
<gene>
    <name evidence="2" type="ORF">A8139_00315</name>
</gene>
<proteinExistence type="predicted"/>
<dbReference type="InterPro" id="IPR008775">
    <property type="entry name" value="Phytyl_CoA_dOase-like"/>
</dbReference>
<keyword evidence="2" id="KW-0560">Oxidoreductase</keyword>
<dbReference type="PANTHER" id="PTHR20883:SF48">
    <property type="entry name" value="ECTOINE DIOXYGENASE"/>
    <property type="match status" value="1"/>
</dbReference>
<organism evidence="2 3">
    <name type="scientific">Marinomonas primoryensis</name>
    <dbReference type="NCBI Taxonomy" id="178399"/>
    <lineage>
        <taxon>Bacteria</taxon>
        <taxon>Pseudomonadati</taxon>
        <taxon>Pseudomonadota</taxon>
        <taxon>Gammaproteobacteria</taxon>
        <taxon>Oceanospirillales</taxon>
        <taxon>Oceanospirillaceae</taxon>
        <taxon>Marinomonas</taxon>
    </lineage>
</organism>
<dbReference type="Pfam" id="PF05721">
    <property type="entry name" value="PhyH"/>
    <property type="match status" value="1"/>
</dbReference>
<evidence type="ECO:0000313" key="3">
    <source>
        <dbReference type="Proteomes" id="UP000249898"/>
    </source>
</evidence>
<dbReference type="SUPFAM" id="SSF51197">
    <property type="entry name" value="Clavaminate synthase-like"/>
    <property type="match status" value="1"/>
</dbReference>
<dbReference type="GO" id="GO:0016706">
    <property type="term" value="F:2-oxoglutarate-dependent dioxygenase activity"/>
    <property type="evidence" value="ECO:0007669"/>
    <property type="project" value="UniProtKB-ARBA"/>
</dbReference>
<dbReference type="RefSeq" id="WP_112134729.1">
    <property type="nucleotide sequence ID" value="NZ_CP016181.1"/>
</dbReference>
<keyword evidence="2" id="KW-0223">Dioxygenase</keyword>
<reference evidence="2 3" key="1">
    <citation type="submission" date="2016-06" db="EMBL/GenBank/DDBJ databases">
        <title>The sequenced genome of the ice-adhering bacterium Marinomonas primoryensis, from Antarctica.</title>
        <authorList>
            <person name="Graham L."/>
            <person name="Vance T.D.R."/>
            <person name="Davies P.L."/>
        </authorList>
    </citation>
    <scope>NUCLEOTIDE SEQUENCE [LARGE SCALE GENOMIC DNA]</scope>
    <source>
        <strain evidence="2 3">AceL</strain>
    </source>
</reference>
<comment type="cofactor">
    <cofactor evidence="1">
        <name>Fe(2+)</name>
        <dbReference type="ChEBI" id="CHEBI:29033"/>
    </cofactor>
</comment>
<dbReference type="Proteomes" id="UP000249898">
    <property type="component" value="Chromosome"/>
</dbReference>
<accession>A0A2Z4PMC8</accession>
<dbReference type="EMBL" id="CP016181">
    <property type="protein sequence ID" value="AWX98602.1"/>
    <property type="molecule type" value="Genomic_DNA"/>
</dbReference>